<evidence type="ECO:0000313" key="2">
    <source>
        <dbReference type="Ensembl" id="ENSHHUP00000062267.1"/>
    </source>
</evidence>
<accession>A0A4W5PFR8</accession>
<dbReference type="Pfam" id="PF17824">
    <property type="entry name" value="DUF5586"/>
    <property type="match status" value="1"/>
</dbReference>
<reference evidence="3" key="1">
    <citation type="submission" date="2018-06" db="EMBL/GenBank/DDBJ databases">
        <title>Genome assembly of Danube salmon.</title>
        <authorList>
            <person name="Macqueen D.J."/>
            <person name="Gundappa M.K."/>
        </authorList>
    </citation>
    <scope>NUCLEOTIDE SEQUENCE [LARGE SCALE GENOMIC DNA]</scope>
</reference>
<feature type="region of interest" description="Disordered" evidence="1">
    <location>
        <begin position="104"/>
        <end position="161"/>
    </location>
</feature>
<reference evidence="2" key="2">
    <citation type="submission" date="2025-08" db="UniProtKB">
        <authorList>
            <consortium name="Ensembl"/>
        </authorList>
    </citation>
    <scope>IDENTIFICATION</scope>
</reference>
<proteinExistence type="predicted"/>
<dbReference type="GeneTree" id="ENSGT00390000005870"/>
<evidence type="ECO:0000313" key="3">
    <source>
        <dbReference type="Proteomes" id="UP000314982"/>
    </source>
</evidence>
<dbReference type="Ensembl" id="ENSHHUT00000064368.1">
    <property type="protein sequence ID" value="ENSHHUP00000062267.1"/>
    <property type="gene ID" value="ENSHHUG00000036826.1"/>
</dbReference>
<organism evidence="2 3">
    <name type="scientific">Hucho hucho</name>
    <name type="common">huchen</name>
    <dbReference type="NCBI Taxonomy" id="62062"/>
    <lineage>
        <taxon>Eukaryota</taxon>
        <taxon>Metazoa</taxon>
        <taxon>Chordata</taxon>
        <taxon>Craniata</taxon>
        <taxon>Vertebrata</taxon>
        <taxon>Euteleostomi</taxon>
        <taxon>Actinopterygii</taxon>
        <taxon>Neopterygii</taxon>
        <taxon>Teleostei</taxon>
        <taxon>Protacanthopterygii</taxon>
        <taxon>Salmoniformes</taxon>
        <taxon>Salmonidae</taxon>
        <taxon>Salmoninae</taxon>
        <taxon>Hucho</taxon>
    </lineage>
</organism>
<dbReference type="PANTHER" id="PTHR32000">
    <property type="entry name" value="SIMILAR TO HYPOTHETICAL PROTEIN"/>
    <property type="match status" value="1"/>
</dbReference>
<dbReference type="InterPro" id="IPR040687">
    <property type="entry name" value="DUF5586"/>
</dbReference>
<feature type="compositionally biased region" description="Acidic residues" evidence="1">
    <location>
        <begin position="39"/>
        <end position="53"/>
    </location>
</feature>
<dbReference type="PANTHER" id="PTHR32000:SF3">
    <property type="entry name" value="RIKEN CDNA A830018L16 GENE"/>
    <property type="match status" value="1"/>
</dbReference>
<dbReference type="AlphaFoldDB" id="A0A4W5PFR8"/>
<sequence length="282" mass="30815">MEGKSKGLKQQQQHHKKLLAAMLSQDSFDSAHSSAPSLTEEEIDDEDDAMELLEDLDDLRMEGVTGLAPSGSKFSQGRSSYLPEPQAKVTLNICSRCARLQGDSLSDASRPEEDQHHGPSQHGSPQHGPLHGSPHPHPLLPEHAAVNMPDGNGPREPPRQLQPVPDISCKLIVHNVCIPNRTLFPIQCTIRMPLIGPTHYIPLTALDMSNMELLLLFLSVCLWVVWSRLFSRGGHSAGTRPGMRECVSGVFPSKCLPSFCPSLPPSPSFSLFFPPSVTKQSS</sequence>
<evidence type="ECO:0000256" key="1">
    <source>
        <dbReference type="SAM" id="MobiDB-lite"/>
    </source>
</evidence>
<feature type="region of interest" description="Disordered" evidence="1">
    <location>
        <begin position="1"/>
        <end position="53"/>
    </location>
</feature>
<keyword evidence="3" id="KW-1185">Reference proteome</keyword>
<feature type="compositionally biased region" description="Polar residues" evidence="1">
    <location>
        <begin position="24"/>
        <end position="37"/>
    </location>
</feature>
<reference evidence="2" key="3">
    <citation type="submission" date="2025-09" db="UniProtKB">
        <authorList>
            <consortium name="Ensembl"/>
        </authorList>
    </citation>
    <scope>IDENTIFICATION</scope>
</reference>
<protein>
    <submittedName>
        <fullName evidence="2">Chromosome 8 open reading frame 34</fullName>
    </submittedName>
</protein>
<feature type="compositionally biased region" description="Low complexity" evidence="1">
    <location>
        <begin position="121"/>
        <end position="133"/>
    </location>
</feature>
<name>A0A4W5PFR8_9TELE</name>
<dbReference type="Proteomes" id="UP000314982">
    <property type="component" value="Unassembled WGS sequence"/>
</dbReference>